<protein>
    <submittedName>
        <fullName evidence="2">CHAT domain-containing protein</fullName>
    </submittedName>
</protein>
<feature type="domain" description="CHAT" evidence="1">
    <location>
        <begin position="943"/>
        <end position="1223"/>
    </location>
</feature>
<gene>
    <name evidence="2" type="ORF">SCMU_29490</name>
</gene>
<dbReference type="InterPro" id="IPR011990">
    <property type="entry name" value="TPR-like_helical_dom_sf"/>
</dbReference>
<evidence type="ECO:0000313" key="3">
    <source>
        <dbReference type="Proteomes" id="UP001319861"/>
    </source>
</evidence>
<dbReference type="Pfam" id="PF12770">
    <property type="entry name" value="CHAT"/>
    <property type="match status" value="1"/>
</dbReference>
<evidence type="ECO:0000313" key="2">
    <source>
        <dbReference type="EMBL" id="BCT77107.1"/>
    </source>
</evidence>
<dbReference type="PANTHER" id="PTHR19959">
    <property type="entry name" value="KINESIN LIGHT CHAIN"/>
    <property type="match status" value="1"/>
</dbReference>
<dbReference type="EMBL" id="AP024525">
    <property type="protein sequence ID" value="BCT77107.1"/>
    <property type="molecule type" value="Genomic_DNA"/>
</dbReference>
<evidence type="ECO:0000259" key="1">
    <source>
        <dbReference type="Pfam" id="PF12770"/>
    </source>
</evidence>
<dbReference type="PANTHER" id="PTHR19959:SF119">
    <property type="entry name" value="FUNGAL LIPASE-LIKE DOMAIN-CONTAINING PROTEIN"/>
    <property type="match status" value="1"/>
</dbReference>
<dbReference type="Gene3D" id="1.25.40.10">
    <property type="entry name" value="Tetratricopeptide repeat domain"/>
    <property type="match status" value="3"/>
</dbReference>
<reference evidence="2 3" key="1">
    <citation type="journal article" date="2021" name="J. Biosci. Bioeng.">
        <title>Identification and characterization of a chc gene cluster responsible for the aromatization pathway of cyclohexanecarboxylate degradation in Sinomonas cyclohexanicum ATCC 51369.</title>
        <authorList>
            <person name="Yamamoto T."/>
            <person name="Hasegawa Y."/>
            <person name="Lau P.C.K."/>
            <person name="Iwaki H."/>
        </authorList>
    </citation>
    <scope>NUCLEOTIDE SEQUENCE [LARGE SCALE GENOMIC DNA]</scope>
    <source>
        <strain evidence="2 3">ATCC 51369</strain>
    </source>
</reference>
<proteinExistence type="predicted"/>
<dbReference type="Proteomes" id="UP001319861">
    <property type="component" value="Chromosome"/>
</dbReference>
<accession>A0ABN6FJP6</accession>
<organism evidence="2 3">
    <name type="scientific">Sinomonas cyclohexanicum</name>
    <name type="common">Corynebacterium cyclohexanicum</name>
    <dbReference type="NCBI Taxonomy" id="322009"/>
    <lineage>
        <taxon>Bacteria</taxon>
        <taxon>Bacillati</taxon>
        <taxon>Actinomycetota</taxon>
        <taxon>Actinomycetes</taxon>
        <taxon>Micrococcales</taxon>
        <taxon>Micrococcaceae</taxon>
        <taxon>Sinomonas</taxon>
    </lineage>
</organism>
<dbReference type="RefSeq" id="WP_229229850.1">
    <property type="nucleotide sequence ID" value="NZ_AP024525.1"/>
</dbReference>
<sequence length="1244" mass="134203">MTNDRDRSIHPQEPDLDEFETVPLDEVMRIVDQLDSADPGWVDLQWHAADALHDLYLEDGVASGLNEAIRRGQLAIAAQNGQSAAHLHDLALMLWDRYEATHHDNDLEEYIHLLETALALLDRDDIDTERRAQCQANLATGLVSHSRYEAADEDIDRAVALWETALVSGQLDADAQSGIAANLAQALSREGASEHDLRRAVSYGRQSLQVANDDPEAAAHNEFAVAAALASLHNVVEDEGLLGEATDHVRRGLNCLGPTHPDAPGFTANLIGLLRQEARETNDAAPLAEAVRLARGTLAQTSDGDPDRVLILTTAAAAISEASVQNDDLSLLEEALALYRHAVAMAPDMSHEQGVALINMASVCRDGNERLDAPDLVDEGIDAGERALSIFLEPGLRRAAALTATSNCLRDRFILAGEVATLDCALSYAENALTFTPERHPERAARLTNLAVLLSDEFAERADRAQLDRAIVLYREALDASERVGVRVPERLNDLALALRDRSRDAGNADDLNEAVDLAESALAGSRPGLLTWAGYANNLGNALAERYELDGNPDDLNRVVELFRKALADATGRVHECSGYATNLGLALATRAKVTGNVADFDEALLNLSRSIDLLPAEHPDRAYRLSNLADTYRQRSIMFDDGGRTERAGTDAVAAVDTAEDAVMAARASDARLLPALSNLAEALRWRRSLTPGSTTAARIIEVQRRAATLVQITPAEKFGQAGRWARDAQDEGALVEALEAYGLAVIQTTEVAWIGLSVAERLDLLREMNEVLTRAVACAVRAGEPWTAVAWADHVRSVLWRQGLQATALSTGRNDARLAGLSGLDHEPAGEAPSVKRHRRERLRQLAHTERDALRVAIATAEDYQSLAFPGVIVLLVPGEDTSCAVLMREHEAPRLVNLARAPRGELIVRIETLGRASVAFGDNSGPAHELRARHAIFDCLDWLWDAVASPILDEIAFNADERPQVWWSPVGEFALLPLHAAGHHPRKSGQYAPKNLSAPDRARSSYLPIILAPRSRTPRAPAAPGTLLYVSANDASGGLIHLEEEQEAIRSAVQRIPIGELTEQDATVTAVREAISHCSYLHISAHGSTTAEDSLQVGFQLSDGVFTLRDLARCRADTGMLAVLLTCGSATGDNQFPNEALHVAGAAQQAGFPDVIAATLPVRDASSVPVVHAIYRAIDAAPDSVSEVVPTALDAVVETLRRDPRTSPDPLSWVPYAHFRAGLTPHASAEPDSAKSVLAI</sequence>
<dbReference type="InterPro" id="IPR024983">
    <property type="entry name" value="CHAT_dom"/>
</dbReference>
<keyword evidence="3" id="KW-1185">Reference proteome</keyword>
<name>A0ABN6FJP6_SINCY</name>